<keyword evidence="3" id="KW-1185">Reference proteome</keyword>
<dbReference type="Gene3D" id="1.10.150.240">
    <property type="entry name" value="Putative phosphatase, domain 2"/>
    <property type="match status" value="1"/>
</dbReference>
<comment type="caution">
    <text evidence="2">The sequence shown here is derived from an EMBL/GenBank/DDBJ whole genome shotgun (WGS) entry which is preliminary data.</text>
</comment>
<evidence type="ECO:0000313" key="2">
    <source>
        <dbReference type="EMBL" id="MBD5772052.1"/>
    </source>
</evidence>
<name>A0ABR8P3Y2_9GAMM</name>
<dbReference type="SUPFAM" id="SSF56784">
    <property type="entry name" value="HAD-like"/>
    <property type="match status" value="1"/>
</dbReference>
<dbReference type="InterPro" id="IPR051540">
    <property type="entry name" value="S-2-haloacid_dehalogenase"/>
</dbReference>
<dbReference type="RefSeq" id="WP_191595432.1">
    <property type="nucleotide sequence ID" value="NZ_JACYFC010000004.1"/>
</dbReference>
<dbReference type="InterPro" id="IPR036412">
    <property type="entry name" value="HAD-like_sf"/>
</dbReference>
<dbReference type="Pfam" id="PF00702">
    <property type="entry name" value="Hydrolase"/>
    <property type="match status" value="1"/>
</dbReference>
<evidence type="ECO:0000313" key="3">
    <source>
        <dbReference type="Proteomes" id="UP000604161"/>
    </source>
</evidence>
<dbReference type="InterPro" id="IPR023198">
    <property type="entry name" value="PGP-like_dom2"/>
</dbReference>
<gene>
    <name evidence="2" type="ORF">IF202_13475</name>
</gene>
<evidence type="ECO:0000256" key="1">
    <source>
        <dbReference type="ARBA" id="ARBA00022801"/>
    </source>
</evidence>
<accession>A0ABR8P3Y2</accession>
<reference evidence="2 3" key="1">
    <citation type="submission" date="2020-09" db="EMBL/GenBank/DDBJ databases">
        <title>Marinomonas sp. nov., isolated from the cysticercosis algae of Qingdao, China.</title>
        <authorList>
            <person name="Sun X."/>
        </authorList>
    </citation>
    <scope>NUCLEOTIDE SEQUENCE [LARGE SCALE GENOMIC DNA]</scope>
    <source>
        <strain evidence="2 3">SM2066</strain>
    </source>
</reference>
<dbReference type="InterPro" id="IPR023214">
    <property type="entry name" value="HAD_sf"/>
</dbReference>
<dbReference type="EMBL" id="JACYFC010000004">
    <property type="protein sequence ID" value="MBD5772052.1"/>
    <property type="molecule type" value="Genomic_DNA"/>
</dbReference>
<dbReference type="SFLD" id="SFLDG01129">
    <property type="entry name" value="C1.5:_HAD__Beta-PGM__Phosphata"/>
    <property type="match status" value="1"/>
</dbReference>
<dbReference type="Gene3D" id="3.40.50.1000">
    <property type="entry name" value="HAD superfamily/HAD-like"/>
    <property type="match status" value="1"/>
</dbReference>
<sequence>MTYNNTHIKTIAFDADDTLWRNEEIFIHAQDQFINLLLPYHDEAYIRAHLNDVQVGNLENFGYGIKGFTLSMIETAITLTEGRVTGSEIHEIIQLSKCMLSSPVELLPNVEKVLSGLKGQFQLFVITKGDLLDQESKLARSGIADYFDAIEIVSDKNANTYEQIIQRHKLSAKNFLMVGNSMKSDILPVLDVGAHALHVPYHSTWAHEEVADDVLLNYPQLESLADISEVIAWLEKSPTNEVKAVS</sequence>
<dbReference type="SFLD" id="SFLDS00003">
    <property type="entry name" value="Haloacid_Dehalogenase"/>
    <property type="match status" value="1"/>
</dbReference>
<organism evidence="2 3">
    <name type="scientific">Marinomonas colpomeniae</name>
    <dbReference type="NCBI Taxonomy" id="2774408"/>
    <lineage>
        <taxon>Bacteria</taxon>
        <taxon>Pseudomonadati</taxon>
        <taxon>Pseudomonadota</taxon>
        <taxon>Gammaproteobacteria</taxon>
        <taxon>Oceanospirillales</taxon>
        <taxon>Oceanospirillaceae</taxon>
        <taxon>Marinomonas</taxon>
    </lineage>
</organism>
<protein>
    <submittedName>
        <fullName evidence="2">HAD family hydrolase</fullName>
    </submittedName>
</protein>
<dbReference type="Proteomes" id="UP000604161">
    <property type="component" value="Unassembled WGS sequence"/>
</dbReference>
<dbReference type="PANTHER" id="PTHR43316:SF8">
    <property type="entry name" value="HAD FAMILY HYDROLASE"/>
    <property type="match status" value="1"/>
</dbReference>
<keyword evidence="1 2" id="KW-0378">Hydrolase</keyword>
<dbReference type="GO" id="GO:0016787">
    <property type="term" value="F:hydrolase activity"/>
    <property type="evidence" value="ECO:0007669"/>
    <property type="project" value="UniProtKB-KW"/>
</dbReference>
<dbReference type="PANTHER" id="PTHR43316">
    <property type="entry name" value="HYDROLASE, HALOACID DELAHOGENASE-RELATED"/>
    <property type="match status" value="1"/>
</dbReference>
<proteinExistence type="predicted"/>